<keyword evidence="2" id="KW-1185">Reference proteome</keyword>
<dbReference type="Proteomes" id="UP000799755">
    <property type="component" value="Unassembled WGS sequence"/>
</dbReference>
<sequence length="247" mass="27553">MLSGQPWNEETEVKTGSPQQSDSRVHYERSILFGLHLFVGGTALLEIHNMLLAYHPSNAEQDSAAFWPCRNMCGVPLNLDSVECMCTASSNSYQNSLGGFGAGLLWVEPSFTALSCGHENSFHFKTPLVSIFVATNIAAIQLNTSSYAVHGALSGHHLLLPNLVILEDWKPLRELVNLDSRELHEATLCRLPFSNLNSIEVLVSFSYHPQSQNVLHELRRGHMVSERDPGSNPHYLNEQAWNPFMLK</sequence>
<dbReference type="EMBL" id="MU003539">
    <property type="protein sequence ID" value="KAF2464150.1"/>
    <property type="molecule type" value="Genomic_DNA"/>
</dbReference>
<proteinExistence type="predicted"/>
<evidence type="ECO:0000313" key="1">
    <source>
        <dbReference type="EMBL" id="KAF2464150.1"/>
    </source>
</evidence>
<reference evidence="1" key="1">
    <citation type="journal article" date="2020" name="Stud. Mycol.">
        <title>101 Dothideomycetes genomes: a test case for predicting lifestyles and emergence of pathogens.</title>
        <authorList>
            <person name="Haridas S."/>
            <person name="Albert R."/>
            <person name="Binder M."/>
            <person name="Bloem J."/>
            <person name="Labutti K."/>
            <person name="Salamov A."/>
            <person name="Andreopoulos B."/>
            <person name="Baker S."/>
            <person name="Barry K."/>
            <person name="Bills G."/>
            <person name="Bluhm B."/>
            <person name="Cannon C."/>
            <person name="Castanera R."/>
            <person name="Culley D."/>
            <person name="Daum C."/>
            <person name="Ezra D."/>
            <person name="Gonzalez J."/>
            <person name="Henrissat B."/>
            <person name="Kuo A."/>
            <person name="Liang C."/>
            <person name="Lipzen A."/>
            <person name="Lutzoni F."/>
            <person name="Magnuson J."/>
            <person name="Mondo S."/>
            <person name="Nolan M."/>
            <person name="Ohm R."/>
            <person name="Pangilinan J."/>
            <person name="Park H.-J."/>
            <person name="Ramirez L."/>
            <person name="Alfaro M."/>
            <person name="Sun H."/>
            <person name="Tritt A."/>
            <person name="Yoshinaga Y."/>
            <person name="Zwiers L.-H."/>
            <person name="Turgeon B."/>
            <person name="Goodwin S."/>
            <person name="Spatafora J."/>
            <person name="Crous P."/>
            <person name="Grigoriev I."/>
        </authorList>
    </citation>
    <scope>NUCLEOTIDE SEQUENCE</scope>
    <source>
        <strain evidence="1">ATCC 200398</strain>
    </source>
</reference>
<comment type="caution">
    <text evidence="1">The sequence shown here is derived from an EMBL/GenBank/DDBJ whole genome shotgun (WGS) entry which is preliminary data.</text>
</comment>
<evidence type="ECO:0000313" key="2">
    <source>
        <dbReference type="Proteomes" id="UP000799755"/>
    </source>
</evidence>
<accession>A0ACB6QDD1</accession>
<protein>
    <submittedName>
        <fullName evidence="1">Uncharacterized protein</fullName>
    </submittedName>
</protein>
<gene>
    <name evidence="1" type="ORF">BDR25DRAFT_361891</name>
</gene>
<organism evidence="1 2">
    <name type="scientific">Lindgomyces ingoldianus</name>
    <dbReference type="NCBI Taxonomy" id="673940"/>
    <lineage>
        <taxon>Eukaryota</taxon>
        <taxon>Fungi</taxon>
        <taxon>Dikarya</taxon>
        <taxon>Ascomycota</taxon>
        <taxon>Pezizomycotina</taxon>
        <taxon>Dothideomycetes</taxon>
        <taxon>Pleosporomycetidae</taxon>
        <taxon>Pleosporales</taxon>
        <taxon>Lindgomycetaceae</taxon>
        <taxon>Lindgomyces</taxon>
    </lineage>
</organism>
<name>A0ACB6QDD1_9PLEO</name>